<evidence type="ECO:0000313" key="2">
    <source>
        <dbReference type="EMBL" id="SMC71954.1"/>
    </source>
</evidence>
<dbReference type="AlphaFoldDB" id="A0A1W2BGJ2"/>
<feature type="compositionally biased region" description="Basic and acidic residues" evidence="1">
    <location>
        <begin position="60"/>
        <end position="70"/>
    </location>
</feature>
<reference evidence="3" key="1">
    <citation type="submission" date="2017-04" db="EMBL/GenBank/DDBJ databases">
        <authorList>
            <person name="Varghese N."/>
            <person name="Submissions S."/>
        </authorList>
    </citation>
    <scope>NUCLEOTIDE SEQUENCE [LARGE SCALE GENOMIC DNA]</scope>
    <source>
        <strain evidence="3">DSM 44073</strain>
    </source>
</reference>
<dbReference type="EMBL" id="FWYC01000004">
    <property type="protein sequence ID" value="SMC71954.1"/>
    <property type="molecule type" value="Genomic_DNA"/>
</dbReference>
<gene>
    <name evidence="2" type="ORF">SAMN05660733_01484</name>
</gene>
<proteinExistence type="predicted"/>
<protein>
    <submittedName>
        <fullName evidence="2">Uncharacterized protein</fullName>
    </submittedName>
</protein>
<name>A0A1W2BGJ2_9PSEU</name>
<accession>A0A1W2BGJ2</accession>
<sequence>MRSLEKEVGTRALYIACEMLRDPETDHMARVRTAVPEVAEAARRLLELIGMHEPPPPELPRAEPFEPKMT</sequence>
<keyword evidence="3" id="KW-1185">Reference proteome</keyword>
<evidence type="ECO:0000313" key="3">
    <source>
        <dbReference type="Proteomes" id="UP000192840"/>
    </source>
</evidence>
<dbReference type="Proteomes" id="UP000192840">
    <property type="component" value="Unassembled WGS sequence"/>
</dbReference>
<evidence type="ECO:0000256" key="1">
    <source>
        <dbReference type="SAM" id="MobiDB-lite"/>
    </source>
</evidence>
<organism evidence="2 3">
    <name type="scientific">Lentzea albidocapillata</name>
    <dbReference type="NCBI Taxonomy" id="40571"/>
    <lineage>
        <taxon>Bacteria</taxon>
        <taxon>Bacillati</taxon>
        <taxon>Actinomycetota</taxon>
        <taxon>Actinomycetes</taxon>
        <taxon>Pseudonocardiales</taxon>
        <taxon>Pseudonocardiaceae</taxon>
        <taxon>Lentzea</taxon>
    </lineage>
</organism>
<feature type="region of interest" description="Disordered" evidence="1">
    <location>
        <begin position="50"/>
        <end position="70"/>
    </location>
</feature>